<dbReference type="Proteomes" id="UP001219518">
    <property type="component" value="Unassembled WGS sequence"/>
</dbReference>
<dbReference type="AlphaFoldDB" id="A0AAE1HQE1"/>
<dbReference type="GO" id="GO:0016746">
    <property type="term" value="F:acyltransferase activity"/>
    <property type="evidence" value="ECO:0007669"/>
    <property type="project" value="UniProtKB-KW"/>
</dbReference>
<name>A0AAE1HQE1_9NEOP</name>
<keyword evidence="2" id="KW-1185">Reference proteome</keyword>
<keyword evidence="1" id="KW-0808">Transferase</keyword>
<proteinExistence type="predicted"/>
<keyword evidence="1" id="KW-0012">Acyltransferase</keyword>
<dbReference type="EMBL" id="JAHWGI010001205">
    <property type="protein sequence ID" value="KAK3924840.1"/>
    <property type="molecule type" value="Genomic_DNA"/>
</dbReference>
<accession>A0AAE1HQE1</accession>
<comment type="caution">
    <text evidence="1">The sequence shown here is derived from an EMBL/GenBank/DDBJ whole genome shotgun (WGS) entry which is preliminary data.</text>
</comment>
<reference evidence="1" key="1">
    <citation type="submission" date="2021-07" db="EMBL/GenBank/DDBJ databases">
        <authorList>
            <person name="Catto M.A."/>
            <person name="Jacobson A."/>
            <person name="Kennedy G."/>
            <person name="Labadie P."/>
            <person name="Hunt B.G."/>
            <person name="Srinivasan R."/>
        </authorList>
    </citation>
    <scope>NUCLEOTIDE SEQUENCE</scope>
    <source>
        <strain evidence="1">PL_HMW_Pooled</strain>
        <tissue evidence="1">Head</tissue>
    </source>
</reference>
<reference evidence="1" key="2">
    <citation type="journal article" date="2023" name="BMC Genomics">
        <title>Pest status, molecular evolution, and epigenetic factors derived from the genome assembly of Frankliniella fusca, a thysanopteran phytovirus vector.</title>
        <authorList>
            <person name="Catto M.A."/>
            <person name="Labadie P.E."/>
            <person name="Jacobson A.L."/>
            <person name="Kennedy G.G."/>
            <person name="Srinivasan R."/>
            <person name="Hunt B.G."/>
        </authorList>
    </citation>
    <scope>NUCLEOTIDE SEQUENCE</scope>
    <source>
        <strain evidence="1">PL_HMW_Pooled</strain>
    </source>
</reference>
<evidence type="ECO:0000313" key="2">
    <source>
        <dbReference type="Proteomes" id="UP001219518"/>
    </source>
</evidence>
<protein>
    <submittedName>
        <fullName evidence="1">Phosphate acyltransferase</fullName>
    </submittedName>
</protein>
<gene>
    <name evidence="1" type="ORF">KUF71_013113</name>
</gene>
<evidence type="ECO:0000313" key="1">
    <source>
        <dbReference type="EMBL" id="KAK3924840.1"/>
    </source>
</evidence>
<sequence length="143" mass="16637">MILMVISYFSDKRDTIMRLVDIDTPIDKVCSVDRPILLVKGRSLFDESAEVLVACEGNIILRPNSLMEGVMLHFLSYYAFNYNYPEHGRKYMELIQRLFFKLNPTNGHKRGPKSTRVNNLDPHVKKLITNFSNFQQRLSRLLG</sequence>
<organism evidence="1 2">
    <name type="scientific">Frankliniella fusca</name>
    <dbReference type="NCBI Taxonomy" id="407009"/>
    <lineage>
        <taxon>Eukaryota</taxon>
        <taxon>Metazoa</taxon>
        <taxon>Ecdysozoa</taxon>
        <taxon>Arthropoda</taxon>
        <taxon>Hexapoda</taxon>
        <taxon>Insecta</taxon>
        <taxon>Pterygota</taxon>
        <taxon>Neoptera</taxon>
        <taxon>Paraneoptera</taxon>
        <taxon>Thysanoptera</taxon>
        <taxon>Terebrantia</taxon>
        <taxon>Thripoidea</taxon>
        <taxon>Thripidae</taxon>
        <taxon>Frankliniella</taxon>
    </lineage>
</organism>